<dbReference type="SUPFAM" id="SSF46689">
    <property type="entry name" value="Homeodomain-like"/>
    <property type="match status" value="1"/>
</dbReference>
<dbReference type="GO" id="GO:0003700">
    <property type="term" value="F:DNA-binding transcription factor activity"/>
    <property type="evidence" value="ECO:0007669"/>
    <property type="project" value="TreeGrafter"/>
</dbReference>
<dbReference type="InterPro" id="IPR039536">
    <property type="entry name" value="TetR_C_Proteobacteria"/>
</dbReference>
<protein>
    <submittedName>
        <fullName evidence="6">TetR/AcrR family transcriptional regulator</fullName>
    </submittedName>
</protein>
<dbReference type="Gene3D" id="1.10.10.60">
    <property type="entry name" value="Homeodomain-like"/>
    <property type="match status" value="1"/>
</dbReference>
<accession>A0A3A6TCX1</accession>
<feature type="DNA-binding region" description="H-T-H motif" evidence="4">
    <location>
        <begin position="34"/>
        <end position="53"/>
    </location>
</feature>
<comment type="caution">
    <text evidence="6">The sequence shown here is derived from an EMBL/GenBank/DDBJ whole genome shotgun (WGS) entry which is preliminary data.</text>
</comment>
<keyword evidence="2 4" id="KW-0238">DNA-binding</keyword>
<name>A0A3A6TCX1_9GAMM</name>
<dbReference type="InterPro" id="IPR050109">
    <property type="entry name" value="HTH-type_TetR-like_transc_reg"/>
</dbReference>
<evidence type="ECO:0000313" key="6">
    <source>
        <dbReference type="EMBL" id="RJY10452.1"/>
    </source>
</evidence>
<evidence type="ECO:0000256" key="1">
    <source>
        <dbReference type="ARBA" id="ARBA00023015"/>
    </source>
</evidence>
<dbReference type="InterPro" id="IPR001647">
    <property type="entry name" value="HTH_TetR"/>
</dbReference>
<gene>
    <name evidence="6" type="ORF">D5R81_14670</name>
</gene>
<dbReference type="PANTHER" id="PTHR30055">
    <property type="entry name" value="HTH-TYPE TRANSCRIPTIONAL REGULATOR RUTR"/>
    <property type="match status" value="1"/>
</dbReference>
<dbReference type="PROSITE" id="PS50977">
    <property type="entry name" value="HTH_TETR_2"/>
    <property type="match status" value="1"/>
</dbReference>
<sequence>MALETPLNRSEQKNLDILIAAIKLFCENGFPHTSMDEVAKEAGVSKQTVYSHFGSKNDLFVAAIESKCLSHQLSDGILDDAHYPEKCLASFATHFGEMIVSPEVVKVFKACTAQSDTHPELSKLFFDAGPKHVIQLLSNYLIRVESVGEYHFPDAHHCAIRLCLMLFGELRLKLELGLEVEDLLGDREQYLKESAAMFLRAYKK</sequence>
<dbReference type="OrthoDB" id="8535430at2"/>
<keyword evidence="7" id="KW-1185">Reference proteome</keyword>
<dbReference type="AlphaFoldDB" id="A0A3A6TCX1"/>
<dbReference type="FunFam" id="1.10.10.60:FF:000141">
    <property type="entry name" value="TetR family transcriptional regulator"/>
    <property type="match status" value="1"/>
</dbReference>
<evidence type="ECO:0000256" key="2">
    <source>
        <dbReference type="ARBA" id="ARBA00023125"/>
    </source>
</evidence>
<dbReference type="EMBL" id="QYYH01000104">
    <property type="protein sequence ID" value="RJY10452.1"/>
    <property type="molecule type" value="Genomic_DNA"/>
</dbReference>
<keyword evidence="1" id="KW-0805">Transcription regulation</keyword>
<dbReference type="PRINTS" id="PR00455">
    <property type="entry name" value="HTHTETR"/>
</dbReference>
<evidence type="ECO:0000259" key="5">
    <source>
        <dbReference type="PROSITE" id="PS50977"/>
    </source>
</evidence>
<dbReference type="RefSeq" id="WP_121854386.1">
    <property type="nucleotide sequence ID" value="NZ_CP037952.1"/>
</dbReference>
<dbReference type="Proteomes" id="UP000273022">
    <property type="component" value="Unassembled WGS sequence"/>
</dbReference>
<dbReference type="InterPro" id="IPR009057">
    <property type="entry name" value="Homeodomain-like_sf"/>
</dbReference>
<dbReference type="Gene3D" id="1.10.357.10">
    <property type="entry name" value="Tetracycline Repressor, domain 2"/>
    <property type="match status" value="1"/>
</dbReference>
<dbReference type="GO" id="GO:0000976">
    <property type="term" value="F:transcription cis-regulatory region binding"/>
    <property type="evidence" value="ECO:0007669"/>
    <property type="project" value="TreeGrafter"/>
</dbReference>
<evidence type="ECO:0000256" key="3">
    <source>
        <dbReference type="ARBA" id="ARBA00023163"/>
    </source>
</evidence>
<organism evidence="6 7">
    <name type="scientific">Parashewanella spongiae</name>
    <dbReference type="NCBI Taxonomy" id="342950"/>
    <lineage>
        <taxon>Bacteria</taxon>
        <taxon>Pseudomonadati</taxon>
        <taxon>Pseudomonadota</taxon>
        <taxon>Gammaproteobacteria</taxon>
        <taxon>Alteromonadales</taxon>
        <taxon>Shewanellaceae</taxon>
        <taxon>Parashewanella</taxon>
    </lineage>
</organism>
<keyword evidence="3" id="KW-0804">Transcription</keyword>
<feature type="domain" description="HTH tetR-type" evidence="5">
    <location>
        <begin position="11"/>
        <end position="71"/>
    </location>
</feature>
<reference evidence="6 7" key="1">
    <citation type="submission" date="2018-09" db="EMBL/GenBank/DDBJ databases">
        <title>Phylogeny of the Shewanellaceae, and recommendation for two new genera, Pseudoshewanella and Parashewanella.</title>
        <authorList>
            <person name="Wang G."/>
        </authorList>
    </citation>
    <scope>NUCLEOTIDE SEQUENCE [LARGE SCALE GENOMIC DNA]</scope>
    <source>
        <strain evidence="6 7">KCTC 22492</strain>
    </source>
</reference>
<proteinExistence type="predicted"/>
<dbReference type="PANTHER" id="PTHR30055:SF146">
    <property type="entry name" value="HTH-TYPE TRANSCRIPTIONAL DUAL REGULATOR CECR"/>
    <property type="match status" value="1"/>
</dbReference>
<dbReference type="Pfam" id="PF00440">
    <property type="entry name" value="TetR_N"/>
    <property type="match status" value="1"/>
</dbReference>
<evidence type="ECO:0000313" key="7">
    <source>
        <dbReference type="Proteomes" id="UP000273022"/>
    </source>
</evidence>
<dbReference type="Pfam" id="PF14246">
    <property type="entry name" value="TetR_C_7"/>
    <property type="match status" value="1"/>
</dbReference>
<evidence type="ECO:0000256" key="4">
    <source>
        <dbReference type="PROSITE-ProRule" id="PRU00335"/>
    </source>
</evidence>